<dbReference type="AlphaFoldDB" id="A0A2W2EPM6"/>
<keyword evidence="2" id="KW-1185">Reference proteome</keyword>
<accession>A0A2W2EPM6</accession>
<evidence type="ECO:0000313" key="2">
    <source>
        <dbReference type="Proteomes" id="UP000248924"/>
    </source>
</evidence>
<sequence>MAAIRRAAPWWAAARCNRGHLPDPPRPSGRLCRSGPSGCLCRPGCLCPSGCLCRSGRLCRSG</sequence>
<dbReference type="EMBL" id="POTY01000123">
    <property type="protein sequence ID" value="PZG15550.1"/>
    <property type="molecule type" value="Genomic_DNA"/>
</dbReference>
<name>A0A2W2EPM6_9ACTN</name>
<comment type="caution">
    <text evidence="1">The sequence shown here is derived from an EMBL/GenBank/DDBJ whole genome shotgun (WGS) entry which is preliminary data.</text>
</comment>
<proteinExistence type="predicted"/>
<gene>
    <name evidence="1" type="ORF">C1I95_19280</name>
</gene>
<protein>
    <submittedName>
        <fullName evidence="1">Uncharacterized protein</fullName>
    </submittedName>
</protein>
<feature type="non-terminal residue" evidence="1">
    <location>
        <position position="62"/>
    </location>
</feature>
<dbReference type="Proteomes" id="UP000248924">
    <property type="component" value="Unassembled WGS sequence"/>
</dbReference>
<organism evidence="1 2">
    <name type="scientific">Micromonospora craterilacus</name>
    <dbReference type="NCBI Taxonomy" id="1655439"/>
    <lineage>
        <taxon>Bacteria</taxon>
        <taxon>Bacillati</taxon>
        <taxon>Actinomycetota</taxon>
        <taxon>Actinomycetes</taxon>
        <taxon>Micromonosporales</taxon>
        <taxon>Micromonosporaceae</taxon>
        <taxon>Micromonospora</taxon>
    </lineage>
</organism>
<evidence type="ECO:0000313" key="1">
    <source>
        <dbReference type="EMBL" id="PZG15550.1"/>
    </source>
</evidence>
<reference evidence="1 2" key="1">
    <citation type="submission" date="2018-01" db="EMBL/GenBank/DDBJ databases">
        <title>Draft genome sequence of Jishengella sp. NA12.</title>
        <authorList>
            <person name="Sahin N."/>
            <person name="Ay H."/>
            <person name="Saygin H."/>
        </authorList>
    </citation>
    <scope>NUCLEOTIDE SEQUENCE [LARGE SCALE GENOMIC DNA]</scope>
    <source>
        <strain evidence="1 2">NA12</strain>
    </source>
</reference>